<feature type="compositionally biased region" description="Polar residues" evidence="1">
    <location>
        <begin position="1099"/>
        <end position="1114"/>
    </location>
</feature>
<feature type="region of interest" description="Disordered" evidence="1">
    <location>
        <begin position="174"/>
        <end position="195"/>
    </location>
</feature>
<dbReference type="Proteomes" id="UP000800038">
    <property type="component" value="Unassembled WGS sequence"/>
</dbReference>
<evidence type="ECO:0000313" key="3">
    <source>
        <dbReference type="EMBL" id="KAF1935408.1"/>
    </source>
</evidence>
<dbReference type="InterPro" id="IPR011564">
    <property type="entry name" value="Telomer_end-bd_POT1/Cdc13"/>
</dbReference>
<feature type="compositionally biased region" description="Acidic residues" evidence="1">
    <location>
        <begin position="499"/>
        <end position="526"/>
    </location>
</feature>
<dbReference type="Pfam" id="PF02765">
    <property type="entry name" value="POT1"/>
    <property type="match status" value="1"/>
</dbReference>
<feature type="compositionally biased region" description="Low complexity" evidence="1">
    <location>
        <begin position="550"/>
        <end position="564"/>
    </location>
</feature>
<feature type="compositionally biased region" description="Low complexity" evidence="1">
    <location>
        <begin position="1120"/>
        <end position="1130"/>
    </location>
</feature>
<accession>A0A6A5S7L8</accession>
<feature type="region of interest" description="Disordered" evidence="1">
    <location>
        <begin position="1165"/>
        <end position="1195"/>
    </location>
</feature>
<feature type="region of interest" description="Disordered" evidence="1">
    <location>
        <begin position="644"/>
        <end position="670"/>
    </location>
</feature>
<feature type="compositionally biased region" description="Polar residues" evidence="1">
    <location>
        <begin position="1000"/>
        <end position="1010"/>
    </location>
</feature>
<feature type="compositionally biased region" description="Acidic residues" evidence="1">
    <location>
        <begin position="411"/>
        <end position="421"/>
    </location>
</feature>
<feature type="domain" description="Telomeric single stranded DNA binding POT1/Cdc13" evidence="2">
    <location>
        <begin position="1204"/>
        <end position="1359"/>
    </location>
</feature>
<dbReference type="SUPFAM" id="SSF50249">
    <property type="entry name" value="Nucleic acid-binding proteins"/>
    <property type="match status" value="1"/>
</dbReference>
<feature type="region of interest" description="Disordered" evidence="1">
    <location>
        <begin position="296"/>
        <end position="322"/>
    </location>
</feature>
<evidence type="ECO:0000256" key="1">
    <source>
        <dbReference type="SAM" id="MobiDB-lite"/>
    </source>
</evidence>
<gene>
    <name evidence="3" type="ORF">EJ02DRAFT_389236</name>
</gene>
<proteinExistence type="predicted"/>
<name>A0A6A5S7L8_9PLEO</name>
<feature type="region of interest" description="Disordered" evidence="1">
    <location>
        <begin position="764"/>
        <end position="884"/>
    </location>
</feature>
<feature type="region of interest" description="Disordered" evidence="1">
    <location>
        <begin position="996"/>
        <end position="1061"/>
    </location>
</feature>
<feature type="compositionally biased region" description="Polar residues" evidence="1">
    <location>
        <begin position="819"/>
        <end position="848"/>
    </location>
</feature>
<evidence type="ECO:0000313" key="4">
    <source>
        <dbReference type="Proteomes" id="UP000800038"/>
    </source>
</evidence>
<protein>
    <recommendedName>
        <fullName evidence="2">Telomeric single stranded DNA binding POT1/Cdc13 domain-containing protein</fullName>
    </recommendedName>
</protein>
<dbReference type="GO" id="GO:0000723">
    <property type="term" value="P:telomere maintenance"/>
    <property type="evidence" value="ECO:0007669"/>
    <property type="project" value="InterPro"/>
</dbReference>
<organism evidence="3 4">
    <name type="scientific">Clathrospora elynae</name>
    <dbReference type="NCBI Taxonomy" id="706981"/>
    <lineage>
        <taxon>Eukaryota</taxon>
        <taxon>Fungi</taxon>
        <taxon>Dikarya</taxon>
        <taxon>Ascomycota</taxon>
        <taxon>Pezizomycotina</taxon>
        <taxon>Dothideomycetes</taxon>
        <taxon>Pleosporomycetidae</taxon>
        <taxon>Pleosporales</taxon>
        <taxon>Diademaceae</taxon>
        <taxon>Clathrospora</taxon>
    </lineage>
</organism>
<feature type="region of interest" description="Disordered" evidence="1">
    <location>
        <begin position="368"/>
        <end position="392"/>
    </location>
</feature>
<dbReference type="GO" id="GO:0003677">
    <property type="term" value="F:DNA binding"/>
    <property type="evidence" value="ECO:0007669"/>
    <property type="project" value="InterPro"/>
</dbReference>
<feature type="region of interest" description="Disordered" evidence="1">
    <location>
        <begin position="462"/>
        <end position="618"/>
    </location>
</feature>
<dbReference type="GO" id="GO:0000781">
    <property type="term" value="C:chromosome, telomeric region"/>
    <property type="evidence" value="ECO:0007669"/>
    <property type="project" value="InterPro"/>
</dbReference>
<dbReference type="InterPro" id="IPR012340">
    <property type="entry name" value="NA-bd_OB-fold"/>
</dbReference>
<dbReference type="EMBL" id="ML976274">
    <property type="protein sequence ID" value="KAF1935408.1"/>
    <property type="molecule type" value="Genomic_DNA"/>
</dbReference>
<sequence>MEQLHIAELNPELPAVESKQFRATVTLIWPYSSSARQFALLLAEPDFRLRRKNGQVRARFSEASAKAIATTGVGIGDEVVMSLRGAQFVTEGAVNTPGKSIAWELSYTDTVVLHVFRNGSEIANLDVVDVAPTPAPQSPVRREFPAGPSPAHQYSTPAFLKRARLSNGPFFETPFDPLAGENENEDEEGHAKKRRRKSYRDWKAWTYSGRTPSPEKEDAAMEVGFGFAESSPSRAAQLPVDDVLRDADYYELYAGPDEFPPSDAQYAFGGDTEVDTEANTDEEGPVQGEPDVVIVSTTESNTEEQNEELDRRGTESVSDEESMVEVMEVRQATQSSLAVMPLPTLTTLQAGLPTSVTGAVLAPLGREPASPTLKPLDSATLPLPSPFPEERDTNVTSYLDHFATTQQPADPDAEVAEEQDPPSEASYILETSFFNSIGSSKPNHESAFTPVRFTFGMDGTGFSRPMELSSPEPHVEETAAADFDVVMEEPEVTALSSDSEPDDSQVSDAEVETDEEKSDAEDIEEAADGHLPIYPEHDHDADEPPSTRQSAAASAIIDLSSPSENDSDDEELIPEVQPIGDVGHEHDNLQPMSSIRNSPIPDDHQEVSPQHQDQLPSMDLESHSEFVNLDFATEDSNAMISAEERTVTHTPPQELEISVDFPRVGQPPSIDDYEPQLALGDSDDCIQDAFSLDGSTQVQEWDSRAGEDRHPDIKMESVEEDALYQIGHSDTQNEQSQVSTELSDELPIAVPEEGYKLVELQTISVPATGPARNTRSKTKTSMSPTKEETPASGRTARAKTSVTYLDHTDVSPPRKRTRSTLSPLQNATQTSPHSLRSQSKLLSSTKSMPNAAAATRRSPRKHALHGSINSMSDAGPPQVEDRDPIFTSFEPSQELGASQGIYSNVAFVKDSEEESIRSERSISTVHYSDDLGASGIQHTNYIDPTQQADLDEDDMDVKPPRATAPEAMTRPVAKTGWKRTDPKVVIELKSHSPARPDFSFITQPQVSSPNRLLRSAGWTEAASSSPRNVQRTKRHVHGLSSEPEEAVGELSGQATPRADQERDEVAYSVLLGGSQLRSSPPSHAQDIDELMRSSPPAFQHQSNNKYSAMKSTRPMTPEATQQTTTGSQTSFPALHHGQSSPMTPQLTQITPAGLRSFQVDELVPTPAIKTSPIAKSTPHPSSDMDSDTSPDRPSIGLSTPLAYYTPLKDLLYFLNRSSQFHSAANPDVLALVTSSTTPSEKAKKGPKHWNTTLHITDASSWPDTTTVNVFRAYQTALPLAEVGDVVLLRAFAVKSLNRHPMLISADESSWCVWRWGKPVWGANRGPFGEIRAREETKGPVVERGEGEWREVEKLRRWYMRKVKEDLEDKESSQVKTRGRGKGKEVDV</sequence>
<feature type="region of interest" description="Disordered" evidence="1">
    <location>
        <begin position="1364"/>
        <end position="1387"/>
    </location>
</feature>
<feature type="region of interest" description="Disordered" evidence="1">
    <location>
        <begin position="1094"/>
        <end position="1144"/>
    </location>
</feature>
<dbReference type="CDD" id="cd04497">
    <property type="entry name" value="hPOT1_OB1_like"/>
    <property type="match status" value="1"/>
</dbReference>
<keyword evidence="4" id="KW-1185">Reference proteome</keyword>
<dbReference type="SMART" id="SM00976">
    <property type="entry name" value="Telo_bind"/>
    <property type="match status" value="1"/>
</dbReference>
<feature type="region of interest" description="Disordered" evidence="1">
    <location>
        <begin position="405"/>
        <end position="425"/>
    </location>
</feature>
<dbReference type="Gene3D" id="2.40.50.140">
    <property type="entry name" value="Nucleic acid-binding proteins"/>
    <property type="match status" value="1"/>
</dbReference>
<reference evidence="3" key="1">
    <citation type="journal article" date="2020" name="Stud. Mycol.">
        <title>101 Dothideomycetes genomes: a test case for predicting lifestyles and emergence of pathogens.</title>
        <authorList>
            <person name="Haridas S."/>
            <person name="Albert R."/>
            <person name="Binder M."/>
            <person name="Bloem J."/>
            <person name="Labutti K."/>
            <person name="Salamov A."/>
            <person name="Andreopoulos B."/>
            <person name="Baker S."/>
            <person name="Barry K."/>
            <person name="Bills G."/>
            <person name="Bluhm B."/>
            <person name="Cannon C."/>
            <person name="Castanera R."/>
            <person name="Culley D."/>
            <person name="Daum C."/>
            <person name="Ezra D."/>
            <person name="Gonzalez J."/>
            <person name="Henrissat B."/>
            <person name="Kuo A."/>
            <person name="Liang C."/>
            <person name="Lipzen A."/>
            <person name="Lutzoni F."/>
            <person name="Magnuson J."/>
            <person name="Mondo S."/>
            <person name="Nolan M."/>
            <person name="Ohm R."/>
            <person name="Pangilinan J."/>
            <person name="Park H.-J."/>
            <person name="Ramirez L."/>
            <person name="Alfaro M."/>
            <person name="Sun H."/>
            <person name="Tritt A."/>
            <person name="Yoshinaga Y."/>
            <person name="Zwiers L.-H."/>
            <person name="Turgeon B."/>
            <person name="Goodwin S."/>
            <person name="Spatafora J."/>
            <person name="Crous P."/>
            <person name="Grigoriev I."/>
        </authorList>
    </citation>
    <scope>NUCLEOTIDE SEQUENCE</scope>
    <source>
        <strain evidence="3">CBS 161.51</strain>
    </source>
</reference>
<evidence type="ECO:0000259" key="2">
    <source>
        <dbReference type="SMART" id="SM00976"/>
    </source>
</evidence>
<dbReference type="OrthoDB" id="5363079at2759"/>